<accession>A0A934ND15</accession>
<comment type="caution">
    <text evidence="2">The sequence shown here is derived from an EMBL/GenBank/DDBJ whole genome shotgun (WGS) entry which is preliminary data.</text>
</comment>
<proteinExistence type="predicted"/>
<dbReference type="InterPro" id="IPR010985">
    <property type="entry name" value="Ribbon_hlx_hlx"/>
</dbReference>
<evidence type="ECO:0000313" key="2">
    <source>
        <dbReference type="EMBL" id="MBJ7597952.1"/>
    </source>
</evidence>
<evidence type="ECO:0000313" key="3">
    <source>
        <dbReference type="Proteomes" id="UP000612893"/>
    </source>
</evidence>
<dbReference type="EMBL" id="JAEKNR010000087">
    <property type="protein sequence ID" value="MBJ7597952.1"/>
    <property type="molecule type" value="Genomic_DNA"/>
</dbReference>
<dbReference type="Proteomes" id="UP000612893">
    <property type="component" value="Unassembled WGS sequence"/>
</dbReference>
<dbReference type="Gene3D" id="1.10.1220.10">
    <property type="entry name" value="Met repressor-like"/>
    <property type="match status" value="1"/>
</dbReference>
<dbReference type="SUPFAM" id="SSF47598">
    <property type="entry name" value="Ribbon-helix-helix"/>
    <property type="match status" value="1"/>
</dbReference>
<evidence type="ECO:0008006" key="4">
    <source>
        <dbReference type="Google" id="ProtNLM"/>
    </source>
</evidence>
<name>A0A934ND15_9BACT</name>
<feature type="region of interest" description="Disordered" evidence="1">
    <location>
        <begin position="84"/>
        <end position="114"/>
    </location>
</feature>
<organism evidence="2 3">
    <name type="scientific">Candidatus Nephthysia bennettiae</name>
    <dbReference type="NCBI Taxonomy" id="3127016"/>
    <lineage>
        <taxon>Bacteria</taxon>
        <taxon>Bacillati</taxon>
        <taxon>Candidatus Dormiibacterota</taxon>
        <taxon>Candidatus Dormibacteria</taxon>
        <taxon>Candidatus Dormibacterales</taxon>
        <taxon>Candidatus Dormibacteraceae</taxon>
        <taxon>Candidatus Nephthysia</taxon>
    </lineage>
</organism>
<feature type="region of interest" description="Disordered" evidence="1">
    <location>
        <begin position="147"/>
        <end position="171"/>
    </location>
</feature>
<reference evidence="2" key="1">
    <citation type="submission" date="2020-10" db="EMBL/GenBank/DDBJ databases">
        <title>Ca. Dormibacterota MAGs.</title>
        <authorList>
            <person name="Montgomery K."/>
        </authorList>
    </citation>
    <scope>NUCLEOTIDE SEQUENCE [LARGE SCALE GENOMIC DNA]</scope>
    <source>
        <strain evidence="2">SC8812_S17_10</strain>
    </source>
</reference>
<gene>
    <name evidence="2" type="ORF">JF922_07675</name>
</gene>
<evidence type="ECO:0000256" key="1">
    <source>
        <dbReference type="SAM" id="MobiDB-lite"/>
    </source>
</evidence>
<sequence length="171" mass="18221">MELNAYIEALRVQLATAAAAAGDEAMELAERLTGPLDAAARLILQDALSDAAQEITRELAPGSVELRLRGRELIFVVTPAPTFDAADEQPGGDLEVAAGRGSESPGEGTTSRITFRPPDFLKARIEDAAEREGLSVNAFLVRTLTSALDPGRTPSSRTDRTGATRVDGWFR</sequence>
<dbReference type="AlphaFoldDB" id="A0A934ND15"/>
<dbReference type="InterPro" id="IPR013321">
    <property type="entry name" value="Arc_rbn_hlx_hlx"/>
</dbReference>
<feature type="compositionally biased region" description="Basic and acidic residues" evidence="1">
    <location>
        <begin position="157"/>
        <end position="171"/>
    </location>
</feature>
<dbReference type="RefSeq" id="WP_338200603.1">
    <property type="nucleotide sequence ID" value="NZ_JAEKNR010000087.1"/>
</dbReference>
<protein>
    <recommendedName>
        <fullName evidence="4">Toxin-antitoxin system HicB family antitoxin</fullName>
    </recommendedName>
</protein>
<keyword evidence="3" id="KW-1185">Reference proteome</keyword>